<proteinExistence type="predicted"/>
<comment type="caution">
    <text evidence="1">The sequence shown here is derived from an EMBL/GenBank/DDBJ whole genome shotgun (WGS) entry which is preliminary data.</text>
</comment>
<dbReference type="Proteomes" id="UP000300926">
    <property type="component" value="Unassembled WGS sequence"/>
</dbReference>
<evidence type="ECO:0000313" key="2">
    <source>
        <dbReference type="Proteomes" id="UP000300926"/>
    </source>
</evidence>
<reference evidence="1 2" key="1">
    <citation type="submission" date="2018-04" db="EMBL/GenBank/DDBJ databases">
        <title>Large scale genomics of bovine and human commensal E. coli to reveal the emerging process of EHEC.</title>
        <authorList>
            <person name="Arimizu Y."/>
            <person name="Ogura Y."/>
        </authorList>
    </citation>
    <scope>NUCLEOTIDE SEQUENCE [LARGE SCALE GENOMIC DNA]</scope>
    <source>
        <strain evidence="1 2">ECSC038</strain>
    </source>
</reference>
<accession>A0A4C3A8J5</accession>
<name>A0A4C3A8J5_ECOLX</name>
<dbReference type="AlphaFoldDB" id="A0A4C3A8J5"/>
<protein>
    <submittedName>
        <fullName evidence="1">Uncharacterized protein</fullName>
    </submittedName>
</protein>
<dbReference type="EMBL" id="BFIH01000043">
    <property type="protein sequence ID" value="GCO26329.1"/>
    <property type="molecule type" value="Genomic_DNA"/>
</dbReference>
<sequence length="206" mass="21648">MRIDGAGCVDVAGNDMRNCGTAVNADTGAVISGKAVDISGAELGFDCHAGASVNFPRLWGTDIKKLMHLQDGVRFNSNICHVFGANPTKDIRWIDVERSEASFMNATLDADSGFIADCGSRITIEGSKVKNQTIRSFFGSHVAINNTVADRTYSDIADVPQLTISGGSFISATGYSNSDSSPLRLSTTRNTLGVGGAIFSTNGEVS</sequence>
<gene>
    <name evidence="1" type="ORF">ExPECSC038_02079</name>
</gene>
<evidence type="ECO:0000313" key="1">
    <source>
        <dbReference type="EMBL" id="GCO26329.1"/>
    </source>
</evidence>
<organism evidence="1 2">
    <name type="scientific">Escherichia coli</name>
    <dbReference type="NCBI Taxonomy" id="562"/>
    <lineage>
        <taxon>Bacteria</taxon>
        <taxon>Pseudomonadati</taxon>
        <taxon>Pseudomonadota</taxon>
        <taxon>Gammaproteobacteria</taxon>
        <taxon>Enterobacterales</taxon>
        <taxon>Enterobacteriaceae</taxon>
        <taxon>Escherichia</taxon>
    </lineage>
</organism>